<dbReference type="KEGG" id="dcr:108204682"/>
<dbReference type="EMBL" id="CP093343">
    <property type="protein sequence ID" value="WOG85571.1"/>
    <property type="molecule type" value="Genomic_DNA"/>
</dbReference>
<dbReference type="InterPro" id="IPR021899">
    <property type="entry name" value="DUF3511"/>
</dbReference>
<organism evidence="1 2">
    <name type="scientific">Daucus carota subsp. sativus</name>
    <name type="common">Carrot</name>
    <dbReference type="NCBI Taxonomy" id="79200"/>
    <lineage>
        <taxon>Eukaryota</taxon>
        <taxon>Viridiplantae</taxon>
        <taxon>Streptophyta</taxon>
        <taxon>Embryophyta</taxon>
        <taxon>Tracheophyta</taxon>
        <taxon>Spermatophyta</taxon>
        <taxon>Magnoliopsida</taxon>
        <taxon>eudicotyledons</taxon>
        <taxon>Gunneridae</taxon>
        <taxon>Pentapetalae</taxon>
        <taxon>asterids</taxon>
        <taxon>campanulids</taxon>
        <taxon>Apiales</taxon>
        <taxon>Apiaceae</taxon>
        <taxon>Apioideae</taxon>
        <taxon>Scandiceae</taxon>
        <taxon>Daucinae</taxon>
        <taxon>Daucus</taxon>
        <taxon>Daucus sect. Daucus</taxon>
    </lineage>
</organism>
<name>A0A166J3B0_DAUCS</name>
<protein>
    <submittedName>
        <fullName evidence="1">Uncharacterized protein</fullName>
    </submittedName>
</protein>
<dbReference type="OMA" id="MERYYGA"/>
<dbReference type="PANTHER" id="PTHR33193">
    <property type="entry name" value="DOMAIN PROTEIN, PUTATIVE (DUF3511)-RELATED"/>
    <property type="match status" value="1"/>
</dbReference>
<dbReference type="AlphaFoldDB" id="A0A166J3B0"/>
<dbReference type="Gramene" id="KZN11746">
    <property type="protein sequence ID" value="KZN11746"/>
    <property type="gene ID" value="DCAR_004402"/>
</dbReference>
<keyword evidence="2" id="KW-1185">Reference proteome</keyword>
<accession>A0A166J3B0</accession>
<evidence type="ECO:0000313" key="1">
    <source>
        <dbReference type="EMBL" id="WOG85571.1"/>
    </source>
</evidence>
<evidence type="ECO:0000313" key="2">
    <source>
        <dbReference type="Proteomes" id="UP000077755"/>
    </source>
</evidence>
<reference evidence="1" key="2">
    <citation type="submission" date="2022-03" db="EMBL/GenBank/DDBJ databases">
        <title>Draft title - Genomic analysis of global carrot germplasm unveils the trajectory of domestication and the origin of high carotenoid orange carrot.</title>
        <authorList>
            <person name="Iorizzo M."/>
            <person name="Ellison S."/>
            <person name="Senalik D."/>
            <person name="Macko-Podgorni A."/>
            <person name="Grzebelus D."/>
            <person name="Bostan H."/>
            <person name="Rolling W."/>
            <person name="Curaba J."/>
            <person name="Simon P."/>
        </authorList>
    </citation>
    <scope>NUCLEOTIDE SEQUENCE</scope>
    <source>
        <tissue evidence="1">Leaf</tissue>
    </source>
</reference>
<sequence>MGDYRTNSYGHGGLQMERYYGARSTTANPHDFRSYSASAYTSTYTAPSSTRNKEMQFKKGTSVNGTASRSSIFSDPEFQRKRRVASYKVYSVEGKVKGSFKKSFSWLKNRFYEWF</sequence>
<dbReference type="PANTHER" id="PTHR33193:SF62">
    <property type="entry name" value="FAMILY ABC TRANSPORTER, PUTATIVE (DUF3511)-RELATED"/>
    <property type="match status" value="1"/>
</dbReference>
<gene>
    <name evidence="1" type="ORF">DCAR_0104762</name>
</gene>
<reference evidence="1" key="1">
    <citation type="journal article" date="2016" name="Nat. Genet.">
        <title>A high-quality carrot genome assembly provides new insights into carotenoid accumulation and asterid genome evolution.</title>
        <authorList>
            <person name="Iorizzo M."/>
            <person name="Ellison S."/>
            <person name="Senalik D."/>
            <person name="Zeng P."/>
            <person name="Satapoomin P."/>
            <person name="Huang J."/>
            <person name="Bowman M."/>
            <person name="Iovene M."/>
            <person name="Sanseverino W."/>
            <person name="Cavagnaro P."/>
            <person name="Yildiz M."/>
            <person name="Macko-Podgorni A."/>
            <person name="Moranska E."/>
            <person name="Grzebelus E."/>
            <person name="Grzebelus D."/>
            <person name="Ashrafi H."/>
            <person name="Zheng Z."/>
            <person name="Cheng S."/>
            <person name="Spooner D."/>
            <person name="Van Deynze A."/>
            <person name="Simon P."/>
        </authorList>
    </citation>
    <scope>NUCLEOTIDE SEQUENCE</scope>
    <source>
        <tissue evidence="1">Leaf</tissue>
    </source>
</reference>
<dbReference type="Proteomes" id="UP000077755">
    <property type="component" value="Chromosome 1"/>
</dbReference>
<dbReference type="Pfam" id="PF12023">
    <property type="entry name" value="DUF3511"/>
    <property type="match status" value="1"/>
</dbReference>
<proteinExistence type="predicted"/>